<dbReference type="InterPro" id="IPR028098">
    <property type="entry name" value="Glyco_trans_4-like_N"/>
</dbReference>
<sequence>MKICIINNIYPPYERGGAEQVVRKTVEGLIKAGHEVVLLTSSPKGDEKESMKNLTIYRKKPFNLFFYTQAHKHFFLSRLLWHILDTFNFGVASWVKNILEQEKPQVVHTHNLMGLSFLIPRVIQKLSLRHIHTVHDVQLVEPSGLILKQKEHSWRYNGLPTRMYTALMKRLMGSPDVIISPSQFLLDFYTSRGFFPHSQMEVVRNPMTFFTQERKERSDHVCRILYLGQIENHKGILLLLDAFIKLTFFIPVELHIVGTGSLLERVQEMSQNDPRILVHGYMTREKLPELISGVHLTVVPSLCYENSPTVIFESLSFGVPVLASDIEGIAELIRSNENGFTFCAGDVESLSEKLLWCVEHFHSIEAMQEKTKKVLKDLIKEDYIQRITALYFGL</sequence>
<evidence type="ECO:0000313" key="2">
    <source>
        <dbReference type="EMBL" id="PIR04236.1"/>
    </source>
</evidence>
<dbReference type="Gene3D" id="3.40.50.2000">
    <property type="entry name" value="Glycogen Phosphorylase B"/>
    <property type="match status" value="2"/>
</dbReference>
<feature type="domain" description="Glycosyltransferase subfamily 4-like N-terminal" evidence="1">
    <location>
        <begin position="16"/>
        <end position="206"/>
    </location>
</feature>
<dbReference type="InterPro" id="IPR050194">
    <property type="entry name" value="Glycosyltransferase_grp1"/>
</dbReference>
<organism evidence="2 3">
    <name type="scientific">Candidatus Magasanikbacteria bacterium CG11_big_fil_rev_8_21_14_0_20_39_34</name>
    <dbReference type="NCBI Taxonomy" id="1974653"/>
    <lineage>
        <taxon>Bacteria</taxon>
        <taxon>Candidatus Magasanikiibacteriota</taxon>
    </lineage>
</organism>
<dbReference type="PANTHER" id="PTHR45947">
    <property type="entry name" value="SULFOQUINOVOSYL TRANSFERASE SQD2"/>
    <property type="match status" value="1"/>
</dbReference>
<dbReference type="Pfam" id="PF13439">
    <property type="entry name" value="Glyco_transf_4"/>
    <property type="match status" value="1"/>
</dbReference>
<comment type="caution">
    <text evidence="2">The sequence shown here is derived from an EMBL/GenBank/DDBJ whole genome shotgun (WGS) entry which is preliminary data.</text>
</comment>
<name>A0A2H0N811_9BACT</name>
<accession>A0A2H0N811</accession>
<dbReference type="Proteomes" id="UP000229600">
    <property type="component" value="Unassembled WGS sequence"/>
</dbReference>
<proteinExistence type="predicted"/>
<reference evidence="2 3" key="1">
    <citation type="submission" date="2017-09" db="EMBL/GenBank/DDBJ databases">
        <title>Depth-based differentiation of microbial function through sediment-hosted aquifers and enrichment of novel symbionts in the deep terrestrial subsurface.</title>
        <authorList>
            <person name="Probst A.J."/>
            <person name="Ladd B."/>
            <person name="Jarett J.K."/>
            <person name="Geller-Mcgrath D.E."/>
            <person name="Sieber C.M."/>
            <person name="Emerson J.B."/>
            <person name="Anantharaman K."/>
            <person name="Thomas B.C."/>
            <person name="Malmstrom R."/>
            <person name="Stieglmeier M."/>
            <person name="Klingl A."/>
            <person name="Woyke T."/>
            <person name="Ryan C.M."/>
            <person name="Banfield J.F."/>
        </authorList>
    </citation>
    <scope>NUCLEOTIDE SEQUENCE [LARGE SCALE GENOMIC DNA]</scope>
    <source>
        <strain evidence="2">CG11_big_fil_rev_8_21_14_0_20_39_34</strain>
    </source>
</reference>
<dbReference type="EMBL" id="PCWN01000007">
    <property type="protein sequence ID" value="PIR04236.1"/>
    <property type="molecule type" value="Genomic_DNA"/>
</dbReference>
<dbReference type="GO" id="GO:0016757">
    <property type="term" value="F:glycosyltransferase activity"/>
    <property type="evidence" value="ECO:0007669"/>
    <property type="project" value="TreeGrafter"/>
</dbReference>
<evidence type="ECO:0000259" key="1">
    <source>
        <dbReference type="Pfam" id="PF13439"/>
    </source>
</evidence>
<dbReference type="PANTHER" id="PTHR45947:SF3">
    <property type="entry name" value="SULFOQUINOVOSYL TRANSFERASE SQD2"/>
    <property type="match status" value="1"/>
</dbReference>
<gene>
    <name evidence="2" type="ORF">COV59_03580</name>
</gene>
<dbReference type="SUPFAM" id="SSF53756">
    <property type="entry name" value="UDP-Glycosyltransferase/glycogen phosphorylase"/>
    <property type="match status" value="1"/>
</dbReference>
<protein>
    <recommendedName>
        <fullName evidence="1">Glycosyltransferase subfamily 4-like N-terminal domain-containing protein</fullName>
    </recommendedName>
</protein>
<dbReference type="CDD" id="cd03823">
    <property type="entry name" value="GT4_ExpE7-like"/>
    <property type="match status" value="1"/>
</dbReference>
<evidence type="ECO:0000313" key="3">
    <source>
        <dbReference type="Proteomes" id="UP000229600"/>
    </source>
</evidence>
<dbReference type="AlphaFoldDB" id="A0A2H0N811"/>
<dbReference type="Pfam" id="PF13692">
    <property type="entry name" value="Glyco_trans_1_4"/>
    <property type="match status" value="1"/>
</dbReference>